<dbReference type="PATRIC" id="fig|1286106.3.peg.456"/>
<accession>M7PU05</accession>
<keyword evidence="3" id="KW-1185">Reference proteome</keyword>
<gene>
    <name evidence="2" type="ORF">MPL1_02273</name>
</gene>
<comment type="caution">
    <text evidence="2">The sequence shown here is derived from an EMBL/GenBank/DDBJ whole genome shotgun (WGS) entry which is preliminary data.</text>
</comment>
<dbReference type="EMBL" id="APHR01000010">
    <property type="protein sequence ID" value="EMR13949.1"/>
    <property type="molecule type" value="Genomic_DNA"/>
</dbReference>
<evidence type="ECO:0000313" key="3">
    <source>
        <dbReference type="Proteomes" id="UP000012019"/>
    </source>
</evidence>
<evidence type="ECO:0008006" key="4">
    <source>
        <dbReference type="Google" id="ProtNLM"/>
    </source>
</evidence>
<dbReference type="RefSeq" id="WP_009725495.1">
    <property type="nucleotide sequence ID" value="NZ_APHR01000010.1"/>
</dbReference>
<evidence type="ECO:0000313" key="2">
    <source>
        <dbReference type="EMBL" id="EMR13949.1"/>
    </source>
</evidence>
<evidence type="ECO:0000256" key="1">
    <source>
        <dbReference type="SAM" id="SignalP"/>
    </source>
</evidence>
<reference evidence="2 3" key="1">
    <citation type="journal article" date="2013" name="Genome Announc.">
        <title>Draft Genome Sequence of Methylophaga lonarensis MPLT, a Haloalkaliphilic (Non-Methane-Utilizing) Methylotroph.</title>
        <authorList>
            <person name="Shetty S.A."/>
            <person name="Marathe N.P."/>
            <person name="Munot H."/>
            <person name="Antony C.P."/>
            <person name="Dhotre D.P."/>
            <person name="Murrell J.C."/>
            <person name="Shouche Y.S."/>
        </authorList>
    </citation>
    <scope>NUCLEOTIDE SEQUENCE [LARGE SCALE GENOMIC DNA]</scope>
    <source>
        <strain evidence="2 3">MPL</strain>
    </source>
</reference>
<feature type="signal peptide" evidence="1">
    <location>
        <begin position="1"/>
        <end position="21"/>
    </location>
</feature>
<feature type="chain" id="PRO_5004083084" description="Lipoprotein" evidence="1">
    <location>
        <begin position="22"/>
        <end position="102"/>
    </location>
</feature>
<dbReference type="AlphaFoldDB" id="M7PU05"/>
<dbReference type="OrthoDB" id="6228134at2"/>
<sequence length="102" mass="11639">MKNIGLCGSLLLILLPMTVLAADDEQSQLDAVCEAAREVQLAPLRQAQIAECQTLWDKSEAECQHFYRDFGDRTAAGRLAMFYDLPECEKAFEFRTRQRRPD</sequence>
<protein>
    <recommendedName>
        <fullName evidence="4">Lipoprotein</fullName>
    </recommendedName>
</protein>
<dbReference type="Proteomes" id="UP000012019">
    <property type="component" value="Unassembled WGS sequence"/>
</dbReference>
<proteinExistence type="predicted"/>
<dbReference type="STRING" id="1286106.MPL1_02273"/>
<keyword evidence="1" id="KW-0732">Signal</keyword>
<organism evidence="2 3">
    <name type="scientific">Methylophaga lonarensis MPL</name>
    <dbReference type="NCBI Taxonomy" id="1286106"/>
    <lineage>
        <taxon>Bacteria</taxon>
        <taxon>Pseudomonadati</taxon>
        <taxon>Pseudomonadota</taxon>
        <taxon>Gammaproteobacteria</taxon>
        <taxon>Thiotrichales</taxon>
        <taxon>Piscirickettsiaceae</taxon>
        <taxon>Methylophaga</taxon>
    </lineage>
</organism>
<name>M7PU05_9GAMM</name>
<dbReference type="eggNOG" id="ENOG502ZJM9">
    <property type="taxonomic scope" value="Bacteria"/>
</dbReference>